<evidence type="ECO:0000313" key="3">
    <source>
        <dbReference type="Proteomes" id="UP000597762"/>
    </source>
</evidence>
<keyword evidence="1" id="KW-0472">Membrane</keyword>
<accession>A0A812CVN8</accession>
<dbReference type="AlphaFoldDB" id="A0A812CVN8"/>
<evidence type="ECO:0000256" key="1">
    <source>
        <dbReference type="SAM" id="Phobius"/>
    </source>
</evidence>
<gene>
    <name evidence="2" type="ORF">SPHA_45706</name>
</gene>
<keyword evidence="3" id="KW-1185">Reference proteome</keyword>
<organism evidence="2 3">
    <name type="scientific">Acanthosepion pharaonis</name>
    <name type="common">Pharaoh cuttlefish</name>
    <name type="synonym">Sepia pharaonis</name>
    <dbReference type="NCBI Taxonomy" id="158019"/>
    <lineage>
        <taxon>Eukaryota</taxon>
        <taxon>Metazoa</taxon>
        <taxon>Spiralia</taxon>
        <taxon>Lophotrochozoa</taxon>
        <taxon>Mollusca</taxon>
        <taxon>Cephalopoda</taxon>
        <taxon>Coleoidea</taxon>
        <taxon>Decapodiformes</taxon>
        <taxon>Sepiida</taxon>
        <taxon>Sepiina</taxon>
        <taxon>Sepiidae</taxon>
        <taxon>Acanthosepion</taxon>
    </lineage>
</organism>
<reference evidence="2" key="1">
    <citation type="submission" date="2021-01" db="EMBL/GenBank/DDBJ databases">
        <authorList>
            <person name="Li R."/>
            <person name="Bekaert M."/>
        </authorList>
    </citation>
    <scope>NUCLEOTIDE SEQUENCE</scope>
    <source>
        <strain evidence="2">Farmed</strain>
    </source>
</reference>
<dbReference type="EMBL" id="CAHIKZ030002368">
    <property type="protein sequence ID" value="CAE1285916.1"/>
    <property type="molecule type" value="Genomic_DNA"/>
</dbReference>
<keyword evidence="1" id="KW-0812">Transmembrane</keyword>
<evidence type="ECO:0000313" key="2">
    <source>
        <dbReference type="EMBL" id="CAE1285916.1"/>
    </source>
</evidence>
<keyword evidence="1" id="KW-1133">Transmembrane helix</keyword>
<comment type="caution">
    <text evidence="2">The sequence shown here is derived from an EMBL/GenBank/DDBJ whole genome shotgun (WGS) entry which is preliminary data.</text>
</comment>
<proteinExistence type="predicted"/>
<sequence>MGEKANYARRTALAASILPTRSFLPGTSNIAHSGRRLVQDFTRNKCRQSKDQIPNTRKHRIHTQRFLLFFPVLLSSILLLFGPSLRCFSLRSFSLRFFSFLVLLIDPSLLGPSFIDPSFWSFSRSFSLRSFSLLVLLFDASLLGPSLFDPSLFDPLTKLCLVSGWLFFILLRKNQFHFFDPTFLGNVFIFHRFLYANAVSLHLKISQWTS</sequence>
<name>A0A812CVN8_ACAPH</name>
<dbReference type="Proteomes" id="UP000597762">
    <property type="component" value="Unassembled WGS sequence"/>
</dbReference>
<feature type="transmembrane region" description="Helical" evidence="1">
    <location>
        <begin position="66"/>
        <end position="85"/>
    </location>
</feature>
<protein>
    <submittedName>
        <fullName evidence="2">Uncharacterized protein</fullName>
    </submittedName>
</protein>